<keyword evidence="1" id="KW-1133">Transmembrane helix</keyword>
<proteinExistence type="predicted"/>
<feature type="transmembrane region" description="Helical" evidence="1">
    <location>
        <begin position="420"/>
        <end position="446"/>
    </location>
</feature>
<feature type="transmembrane region" description="Helical" evidence="1">
    <location>
        <begin position="378"/>
        <end position="400"/>
    </location>
</feature>
<sequence>MEAGTTVAATDVGAVSDEARRADFALRVFATALFATLALVSLAMSGPLVQADEGSYLLNAAAIAGKLMRGLGAGYYSGYSVLLAPGYLLFDDFSAVFHYALIVNAALLASLPFALRRILRCVAPAAGPGWQALAAAAATCQIAVLVNSQNALSENALIPAYAWMLAFGASMLQQRKRHAAVLCGALAGALFLIHPRGATMAAPVLLALSLPCLRERSLRPLVLCLWIAAAVVAAAHGPLEWLAGKSSGAKMHAYSADFVFGRYASLVTWGQALFAVFGVSLYLAIASCGLIVLAAGEAGNQALATWRQRHAECAPSAFVSLAMLAALAASILVTAVYLTPPDRVDQIIYGRYALPCFVPLLALGLIQLHRIDRSRLAVAWWVVVGVLGAIFLMGLAFHWLPHPPEDFWVHINVLDVYVPFILAGGIDWPTIGFYFCLLALPVYSVACFASPRLAALLFAAINLGVATFITVDSTLPSNDMRELGRQARNAVRDFERSTGTPICVGIAREVDGWHTVDYQNWLFDRIDPSTVVDRARCVPGIIASMTQNRPSERFRLVSTDPYRPYGLFVQKSAALDIYEAGHALPPADFPSALPEGERSAKIETSGLEEGMQLRVGESFTFEVQVTHDGGRMTWPGYFGESGMYAVRAGARIDSLDGGDPRNEFRAELPQPLKPGQSATMEMTIGPVRKPGRYTVEIGVLQEGVAWFSPTKTVTIRAVTP</sequence>
<evidence type="ECO:0000256" key="1">
    <source>
        <dbReference type="SAM" id="Phobius"/>
    </source>
</evidence>
<gene>
    <name evidence="2" type="ORF">ACFO6Q_10565</name>
</gene>
<keyword evidence="1" id="KW-0472">Membrane</keyword>
<organism evidence="2 3">
    <name type="scientific">Dokdonella ginsengisoli</name>
    <dbReference type="NCBI Taxonomy" id="363846"/>
    <lineage>
        <taxon>Bacteria</taxon>
        <taxon>Pseudomonadati</taxon>
        <taxon>Pseudomonadota</taxon>
        <taxon>Gammaproteobacteria</taxon>
        <taxon>Lysobacterales</taxon>
        <taxon>Rhodanobacteraceae</taxon>
        <taxon>Dokdonella</taxon>
    </lineage>
</organism>
<feature type="transmembrane region" description="Helical" evidence="1">
    <location>
        <begin position="96"/>
        <end position="115"/>
    </location>
</feature>
<dbReference type="RefSeq" id="WP_380020771.1">
    <property type="nucleotide sequence ID" value="NZ_JBHSHD010000008.1"/>
</dbReference>
<feature type="transmembrane region" description="Helical" evidence="1">
    <location>
        <begin position="275"/>
        <end position="296"/>
    </location>
</feature>
<evidence type="ECO:0000313" key="3">
    <source>
        <dbReference type="Proteomes" id="UP001595886"/>
    </source>
</evidence>
<reference evidence="3" key="1">
    <citation type="journal article" date="2019" name="Int. J. Syst. Evol. Microbiol.">
        <title>The Global Catalogue of Microorganisms (GCM) 10K type strain sequencing project: providing services to taxonomists for standard genome sequencing and annotation.</title>
        <authorList>
            <consortium name="The Broad Institute Genomics Platform"/>
            <consortium name="The Broad Institute Genome Sequencing Center for Infectious Disease"/>
            <person name="Wu L."/>
            <person name="Ma J."/>
        </authorList>
    </citation>
    <scope>NUCLEOTIDE SEQUENCE [LARGE SCALE GENOMIC DNA]</scope>
    <source>
        <strain evidence="3">CCUG 30340</strain>
    </source>
</reference>
<feature type="transmembrane region" description="Helical" evidence="1">
    <location>
        <begin position="218"/>
        <end position="239"/>
    </location>
</feature>
<comment type="caution">
    <text evidence="2">The sequence shown here is derived from an EMBL/GenBank/DDBJ whole genome shotgun (WGS) entry which is preliminary data.</text>
</comment>
<keyword evidence="1" id="KW-0812">Transmembrane</keyword>
<keyword evidence="3" id="KW-1185">Reference proteome</keyword>
<feature type="transmembrane region" description="Helical" evidence="1">
    <location>
        <begin position="453"/>
        <end position="471"/>
    </location>
</feature>
<feature type="transmembrane region" description="Helical" evidence="1">
    <location>
        <begin position="349"/>
        <end position="366"/>
    </location>
</feature>
<feature type="transmembrane region" description="Helical" evidence="1">
    <location>
        <begin position="24"/>
        <end position="44"/>
    </location>
</feature>
<evidence type="ECO:0000313" key="2">
    <source>
        <dbReference type="EMBL" id="MFC4820769.1"/>
    </source>
</evidence>
<dbReference type="Proteomes" id="UP001595886">
    <property type="component" value="Unassembled WGS sequence"/>
</dbReference>
<protein>
    <recommendedName>
        <fullName evidence="4">Glycosyltransferase RgtA/B/C/D-like domain-containing protein</fullName>
    </recommendedName>
</protein>
<dbReference type="EMBL" id="JBHSHD010000008">
    <property type="protein sequence ID" value="MFC4820769.1"/>
    <property type="molecule type" value="Genomic_DNA"/>
</dbReference>
<name>A0ABV9QVU9_9GAMM</name>
<evidence type="ECO:0008006" key="4">
    <source>
        <dbReference type="Google" id="ProtNLM"/>
    </source>
</evidence>
<accession>A0ABV9QVU9</accession>
<feature type="transmembrane region" description="Helical" evidence="1">
    <location>
        <begin position="317"/>
        <end position="337"/>
    </location>
</feature>